<evidence type="ECO:0000256" key="5">
    <source>
        <dbReference type="ARBA" id="ARBA00023136"/>
    </source>
</evidence>
<dbReference type="GO" id="GO:0005886">
    <property type="term" value="C:plasma membrane"/>
    <property type="evidence" value="ECO:0007669"/>
    <property type="project" value="TreeGrafter"/>
</dbReference>
<evidence type="ECO:0000256" key="1">
    <source>
        <dbReference type="ARBA" id="ARBA00004141"/>
    </source>
</evidence>
<dbReference type="OrthoDB" id="3212530at2"/>
<evidence type="ECO:0000256" key="6">
    <source>
        <dbReference type="SAM" id="Phobius"/>
    </source>
</evidence>
<protein>
    <submittedName>
        <fullName evidence="7">Putative ABC transport system permease protein</fullName>
    </submittedName>
</protein>
<keyword evidence="4 6" id="KW-1133">Transmembrane helix</keyword>
<dbReference type="Pfam" id="PF03649">
    <property type="entry name" value="UPF0014"/>
    <property type="match status" value="1"/>
</dbReference>
<keyword evidence="3 6" id="KW-0812">Transmembrane</keyword>
<comment type="subcellular location">
    <subcellularLocation>
        <location evidence="1">Membrane</location>
        <topology evidence="1">Multi-pass membrane protein</topology>
    </subcellularLocation>
</comment>
<evidence type="ECO:0000256" key="2">
    <source>
        <dbReference type="ARBA" id="ARBA00005268"/>
    </source>
</evidence>
<evidence type="ECO:0000256" key="3">
    <source>
        <dbReference type="ARBA" id="ARBA00022692"/>
    </source>
</evidence>
<comment type="similarity">
    <text evidence="2">Belongs to the UPF0014 family.</text>
</comment>
<sequence>MPAPEVLRLAGTTALLLLVAVAAAIGARTGGVRDLVVAVVRGAAQLALVAAVIGWVFRHPGAVAPYLLVMVVVATATATRRIGHGRTLAPHVAAAVVSGAAVVVVVAVGTGEVPLDAPTLLPYAAQVIGGAMVAAALAGQRLRDDVRDRWDEVEGWLALGAQPGQAVAPLARRAAARALVPAVDQTRSAGLVTLPGAFVGLLLGGASPWQAAELQVLVLAGMLAAEAVSAAVLVRLAGPVLAAARPRPGAP</sequence>
<feature type="transmembrane region" description="Helical" evidence="6">
    <location>
        <begin position="6"/>
        <end position="26"/>
    </location>
</feature>
<reference evidence="7 8" key="1">
    <citation type="submission" date="2016-10" db="EMBL/GenBank/DDBJ databases">
        <authorList>
            <person name="de Groot N.N."/>
        </authorList>
    </citation>
    <scope>NUCLEOTIDE SEQUENCE [LARGE SCALE GENOMIC DNA]</scope>
    <source>
        <strain evidence="7 8">CGMCC 4.6945</strain>
    </source>
</reference>
<feature type="transmembrane region" description="Helical" evidence="6">
    <location>
        <begin position="189"/>
        <end position="210"/>
    </location>
</feature>
<keyword evidence="8" id="KW-1185">Reference proteome</keyword>
<dbReference type="InterPro" id="IPR005226">
    <property type="entry name" value="UPF0014_fam"/>
</dbReference>
<feature type="transmembrane region" description="Helical" evidence="6">
    <location>
        <begin position="91"/>
        <end position="108"/>
    </location>
</feature>
<dbReference type="PANTHER" id="PTHR30028:SF0">
    <property type="entry name" value="PROTEIN ALUMINUM SENSITIVE 3"/>
    <property type="match status" value="1"/>
</dbReference>
<organism evidence="7 8">
    <name type="scientific">Cellulomonas marina</name>
    <dbReference type="NCBI Taxonomy" id="988821"/>
    <lineage>
        <taxon>Bacteria</taxon>
        <taxon>Bacillati</taxon>
        <taxon>Actinomycetota</taxon>
        <taxon>Actinomycetes</taxon>
        <taxon>Micrococcales</taxon>
        <taxon>Cellulomonadaceae</taxon>
        <taxon>Cellulomonas</taxon>
    </lineage>
</organism>
<dbReference type="PANTHER" id="PTHR30028">
    <property type="entry name" value="UPF0014 INNER MEMBRANE PROTEIN YBBM-RELATED"/>
    <property type="match status" value="1"/>
</dbReference>
<dbReference type="EMBL" id="FOKA01000015">
    <property type="protein sequence ID" value="SFB33354.1"/>
    <property type="molecule type" value="Genomic_DNA"/>
</dbReference>
<proteinExistence type="inferred from homology"/>
<keyword evidence="5 6" id="KW-0472">Membrane</keyword>
<feature type="transmembrane region" description="Helical" evidence="6">
    <location>
        <begin position="120"/>
        <end position="139"/>
    </location>
</feature>
<feature type="transmembrane region" description="Helical" evidence="6">
    <location>
        <begin position="63"/>
        <end position="79"/>
    </location>
</feature>
<dbReference type="Proteomes" id="UP000199012">
    <property type="component" value="Unassembled WGS sequence"/>
</dbReference>
<feature type="transmembrane region" description="Helical" evidence="6">
    <location>
        <begin position="216"/>
        <end position="237"/>
    </location>
</feature>
<gene>
    <name evidence="7" type="ORF">SAMN05421867_11552</name>
</gene>
<accession>A0A1I1A5P9</accession>
<dbReference type="RefSeq" id="WP_090034191.1">
    <property type="nucleotide sequence ID" value="NZ_BONM01000018.1"/>
</dbReference>
<evidence type="ECO:0000256" key="4">
    <source>
        <dbReference type="ARBA" id="ARBA00022989"/>
    </source>
</evidence>
<dbReference type="AlphaFoldDB" id="A0A1I1A5P9"/>
<name>A0A1I1A5P9_9CELL</name>
<evidence type="ECO:0000313" key="7">
    <source>
        <dbReference type="EMBL" id="SFB33354.1"/>
    </source>
</evidence>
<feature type="transmembrane region" description="Helical" evidence="6">
    <location>
        <begin position="38"/>
        <end position="57"/>
    </location>
</feature>
<evidence type="ECO:0000313" key="8">
    <source>
        <dbReference type="Proteomes" id="UP000199012"/>
    </source>
</evidence>
<dbReference type="STRING" id="988821.SAMN05421867_11552"/>